<dbReference type="PANTHER" id="PTHR48111">
    <property type="entry name" value="REGULATOR OF RPOS"/>
    <property type="match status" value="1"/>
</dbReference>
<evidence type="ECO:0000259" key="9">
    <source>
        <dbReference type="PROSITE" id="PS51755"/>
    </source>
</evidence>
<reference evidence="10" key="1">
    <citation type="submission" date="2021-04" db="EMBL/GenBank/DDBJ databases">
        <title>Draft genome sequence of Xylanibacillus composti strain K13.</title>
        <authorList>
            <person name="Uke A."/>
            <person name="Chhe C."/>
            <person name="Baramee S."/>
            <person name="Kosugi A."/>
        </authorList>
    </citation>
    <scope>NUCLEOTIDE SEQUENCE</scope>
    <source>
        <strain evidence="10">K13</strain>
    </source>
</reference>
<dbReference type="Proteomes" id="UP000677918">
    <property type="component" value="Unassembled WGS sequence"/>
</dbReference>
<dbReference type="FunFam" id="3.40.50.2300:FF:000001">
    <property type="entry name" value="DNA-binding response regulator PhoB"/>
    <property type="match status" value="1"/>
</dbReference>
<dbReference type="SUPFAM" id="SSF52172">
    <property type="entry name" value="CheY-like"/>
    <property type="match status" value="1"/>
</dbReference>
<dbReference type="PROSITE" id="PS50110">
    <property type="entry name" value="RESPONSE_REGULATORY"/>
    <property type="match status" value="1"/>
</dbReference>
<evidence type="ECO:0000313" key="11">
    <source>
        <dbReference type="Proteomes" id="UP000677918"/>
    </source>
</evidence>
<dbReference type="CDD" id="cd00383">
    <property type="entry name" value="trans_reg_C"/>
    <property type="match status" value="1"/>
</dbReference>
<dbReference type="SMART" id="SM00862">
    <property type="entry name" value="Trans_reg_C"/>
    <property type="match status" value="1"/>
</dbReference>
<dbReference type="Gene3D" id="1.10.10.10">
    <property type="entry name" value="Winged helix-like DNA-binding domain superfamily/Winged helix DNA-binding domain"/>
    <property type="match status" value="1"/>
</dbReference>
<keyword evidence="3" id="KW-0805">Transcription regulation</keyword>
<dbReference type="InterPro" id="IPR036388">
    <property type="entry name" value="WH-like_DNA-bd_sf"/>
</dbReference>
<feature type="DNA-binding region" description="OmpR/PhoB-type" evidence="7">
    <location>
        <begin position="128"/>
        <end position="227"/>
    </location>
</feature>
<feature type="modified residue" description="4-aspartylphosphate" evidence="6">
    <location>
        <position position="54"/>
    </location>
</feature>
<dbReference type="PROSITE" id="PS51755">
    <property type="entry name" value="OMPR_PHOB"/>
    <property type="match status" value="1"/>
</dbReference>
<feature type="domain" description="Response regulatory" evidence="8">
    <location>
        <begin position="5"/>
        <end position="118"/>
    </location>
</feature>
<evidence type="ECO:0000256" key="5">
    <source>
        <dbReference type="ARBA" id="ARBA00023163"/>
    </source>
</evidence>
<gene>
    <name evidence="10" type="ORF">XYCOK13_24700</name>
</gene>
<protein>
    <submittedName>
        <fullName evidence="10">DNA-binding response regulator</fullName>
    </submittedName>
</protein>
<comment type="caution">
    <text evidence="10">The sequence shown here is derived from an EMBL/GenBank/DDBJ whole genome shotgun (WGS) entry which is preliminary data.</text>
</comment>
<evidence type="ECO:0000256" key="4">
    <source>
        <dbReference type="ARBA" id="ARBA00023125"/>
    </source>
</evidence>
<proteinExistence type="predicted"/>
<dbReference type="GO" id="GO:0032993">
    <property type="term" value="C:protein-DNA complex"/>
    <property type="evidence" value="ECO:0007669"/>
    <property type="project" value="TreeGrafter"/>
</dbReference>
<dbReference type="InterPro" id="IPR001789">
    <property type="entry name" value="Sig_transdc_resp-reg_receiver"/>
</dbReference>
<dbReference type="GO" id="GO:0005829">
    <property type="term" value="C:cytosol"/>
    <property type="evidence" value="ECO:0007669"/>
    <property type="project" value="TreeGrafter"/>
</dbReference>
<evidence type="ECO:0000256" key="6">
    <source>
        <dbReference type="PROSITE-ProRule" id="PRU00169"/>
    </source>
</evidence>
<dbReference type="InterPro" id="IPR016032">
    <property type="entry name" value="Sig_transdc_resp-reg_C-effctor"/>
</dbReference>
<dbReference type="RefSeq" id="WP_213412437.1">
    <property type="nucleotide sequence ID" value="NZ_BOVK01000031.1"/>
</dbReference>
<evidence type="ECO:0000256" key="2">
    <source>
        <dbReference type="ARBA" id="ARBA00023012"/>
    </source>
</evidence>
<dbReference type="Pfam" id="PF00072">
    <property type="entry name" value="Response_reg"/>
    <property type="match status" value="1"/>
</dbReference>
<dbReference type="InterPro" id="IPR001867">
    <property type="entry name" value="OmpR/PhoB-type_DNA-bd"/>
</dbReference>
<dbReference type="GO" id="GO:0000156">
    <property type="term" value="F:phosphorelay response regulator activity"/>
    <property type="evidence" value="ECO:0007669"/>
    <property type="project" value="TreeGrafter"/>
</dbReference>
<dbReference type="InterPro" id="IPR011006">
    <property type="entry name" value="CheY-like_superfamily"/>
</dbReference>
<evidence type="ECO:0000256" key="7">
    <source>
        <dbReference type="PROSITE-ProRule" id="PRU01091"/>
    </source>
</evidence>
<organism evidence="10 11">
    <name type="scientific">Xylanibacillus composti</name>
    <dbReference type="NCBI Taxonomy" id="1572762"/>
    <lineage>
        <taxon>Bacteria</taxon>
        <taxon>Bacillati</taxon>
        <taxon>Bacillota</taxon>
        <taxon>Bacilli</taxon>
        <taxon>Bacillales</taxon>
        <taxon>Paenibacillaceae</taxon>
        <taxon>Xylanibacillus</taxon>
    </lineage>
</organism>
<dbReference type="AlphaFoldDB" id="A0A8J4H528"/>
<accession>A0A8J4H528</accession>
<dbReference type="Gene3D" id="3.40.50.2300">
    <property type="match status" value="1"/>
</dbReference>
<dbReference type="Pfam" id="PF00486">
    <property type="entry name" value="Trans_reg_C"/>
    <property type="match status" value="1"/>
</dbReference>
<evidence type="ECO:0000259" key="8">
    <source>
        <dbReference type="PROSITE" id="PS50110"/>
    </source>
</evidence>
<evidence type="ECO:0000256" key="3">
    <source>
        <dbReference type="ARBA" id="ARBA00023015"/>
    </source>
</evidence>
<dbReference type="PANTHER" id="PTHR48111:SF4">
    <property type="entry name" value="DNA-BINDING DUAL TRANSCRIPTIONAL REGULATOR OMPR"/>
    <property type="match status" value="1"/>
</dbReference>
<dbReference type="SUPFAM" id="SSF46894">
    <property type="entry name" value="C-terminal effector domain of the bipartite response regulators"/>
    <property type="match status" value="1"/>
</dbReference>
<feature type="domain" description="OmpR/PhoB-type" evidence="9">
    <location>
        <begin position="128"/>
        <end position="227"/>
    </location>
</feature>
<dbReference type="InterPro" id="IPR039420">
    <property type="entry name" value="WalR-like"/>
</dbReference>
<dbReference type="EMBL" id="BOVK01000031">
    <property type="protein sequence ID" value="GIQ69646.1"/>
    <property type="molecule type" value="Genomic_DNA"/>
</dbReference>
<dbReference type="SMART" id="SM00448">
    <property type="entry name" value="REC"/>
    <property type="match status" value="1"/>
</dbReference>
<keyword evidence="2" id="KW-0902">Two-component regulatory system</keyword>
<name>A0A8J4H528_9BACL</name>
<sequence>MNEMNILCIEDHKPTADMIQFLLETEGFQTMAAYDGVSGEKLYKQASPNLIILDLMLPGLDGYELCRRIRQESTVPILMLTARTEDTDKAIGLGIGADDYLTKPFSPTELTARIKALLRRSYQYNEQPKSRTLGNRRLRLDPSLRQVKVDNRTIELTPTEFELLHILMSHPGWTFTRTHLLEKIWGYEDEAGEATVTTHISNLRQKLSAEGCHVIRTVRGLGYAYINEED</sequence>
<dbReference type="GO" id="GO:0000976">
    <property type="term" value="F:transcription cis-regulatory region binding"/>
    <property type="evidence" value="ECO:0007669"/>
    <property type="project" value="TreeGrafter"/>
</dbReference>
<dbReference type="Gene3D" id="6.10.250.690">
    <property type="match status" value="1"/>
</dbReference>
<evidence type="ECO:0000313" key="10">
    <source>
        <dbReference type="EMBL" id="GIQ69646.1"/>
    </source>
</evidence>
<keyword evidence="5" id="KW-0804">Transcription</keyword>
<keyword evidence="11" id="KW-1185">Reference proteome</keyword>
<evidence type="ECO:0000256" key="1">
    <source>
        <dbReference type="ARBA" id="ARBA00022553"/>
    </source>
</evidence>
<dbReference type="GO" id="GO:0006355">
    <property type="term" value="P:regulation of DNA-templated transcription"/>
    <property type="evidence" value="ECO:0007669"/>
    <property type="project" value="InterPro"/>
</dbReference>
<keyword evidence="4 7" id="KW-0238">DNA-binding</keyword>
<keyword evidence="1 6" id="KW-0597">Phosphoprotein</keyword>